<accession>A0ABU3I9Z2</accession>
<evidence type="ECO:0000256" key="1">
    <source>
        <dbReference type="SAM" id="Phobius"/>
    </source>
</evidence>
<gene>
    <name evidence="2" type="ORF">QS713_03805</name>
</gene>
<dbReference type="Proteomes" id="UP001247542">
    <property type="component" value="Unassembled WGS sequence"/>
</dbReference>
<organism evidence="2 3">
    <name type="scientific">Gleimia hominis</name>
    <dbReference type="NCBI Taxonomy" id="595468"/>
    <lineage>
        <taxon>Bacteria</taxon>
        <taxon>Bacillati</taxon>
        <taxon>Actinomycetota</taxon>
        <taxon>Actinomycetes</taxon>
        <taxon>Actinomycetales</taxon>
        <taxon>Actinomycetaceae</taxon>
        <taxon>Gleimia</taxon>
    </lineage>
</organism>
<sequence length="471" mass="51441">MSGSDRGVYSPPQSSSTPSVVVYDFDSVRQASLWRSLGAAEATAQLNAALRTAVLLGDHISLDRNQLFDGIFFLTQGPEGIAFELGLGPNDRIPITVNCQPAPGGAGAVDLGFQLEKVRSAEFRAASSAIMATTRAHQPHDWQWAPRGPNWYPGAGLAFPANGLNGQDQHEGLDRFEVVALLERAQDKWVQAILDGRVRVALWKSGGLDMASALGDAQADLEARGEVPLLARYLFDNPGLTARKSVTALVTTLLPKLGLSETHGRAGMEMWSRAYYRAIAQRGSSTYLTFYDQEESLGADLDLARAYGLVLPVRSRFERLRDRTFTPARASKLRVEGEILDHMRVIAPPLFAQLHEVTREQAQALFLEGQSGAMFSIALAARELVGQKQSHQRKKRVTLLRMAIMTTIVLFVAFLGLYTDSVNLSAVTRGTLLVLAAVLGAVSSMPWDDIAQMWQLRKSSMTATLSMVQTE</sequence>
<protein>
    <recommendedName>
        <fullName evidence="4">DUF2207 domain-containing protein</fullName>
    </recommendedName>
</protein>
<evidence type="ECO:0000313" key="2">
    <source>
        <dbReference type="EMBL" id="MDT3767191.1"/>
    </source>
</evidence>
<feature type="transmembrane region" description="Helical" evidence="1">
    <location>
        <begin position="398"/>
        <end position="418"/>
    </location>
</feature>
<proteinExistence type="predicted"/>
<feature type="transmembrane region" description="Helical" evidence="1">
    <location>
        <begin position="430"/>
        <end position="447"/>
    </location>
</feature>
<comment type="caution">
    <text evidence="2">The sequence shown here is derived from an EMBL/GenBank/DDBJ whole genome shotgun (WGS) entry which is preliminary data.</text>
</comment>
<evidence type="ECO:0008006" key="4">
    <source>
        <dbReference type="Google" id="ProtNLM"/>
    </source>
</evidence>
<evidence type="ECO:0000313" key="3">
    <source>
        <dbReference type="Proteomes" id="UP001247542"/>
    </source>
</evidence>
<keyword evidence="3" id="KW-1185">Reference proteome</keyword>
<name>A0ABU3I9Z2_9ACTO</name>
<keyword evidence="1" id="KW-1133">Transmembrane helix</keyword>
<dbReference type="EMBL" id="JASXSX010000001">
    <property type="protein sequence ID" value="MDT3767191.1"/>
    <property type="molecule type" value="Genomic_DNA"/>
</dbReference>
<reference evidence="2 3" key="1">
    <citation type="submission" date="2023-06" db="EMBL/GenBank/DDBJ databases">
        <title>Draft genome sequence of Gleimia hominis type strain CCUG 57540T.</title>
        <authorList>
            <person name="Salva-Serra F."/>
            <person name="Cardew S."/>
            <person name="Jensie Markopoulos S."/>
            <person name="Ohlen M."/>
            <person name="Inganas E."/>
            <person name="Svensson-Stadler L."/>
            <person name="Moore E.R.B."/>
        </authorList>
    </citation>
    <scope>NUCLEOTIDE SEQUENCE [LARGE SCALE GENOMIC DNA]</scope>
    <source>
        <strain evidence="2 3">CCUG 57540</strain>
    </source>
</reference>
<keyword evidence="1" id="KW-0812">Transmembrane</keyword>
<keyword evidence="1" id="KW-0472">Membrane</keyword>
<dbReference type="RefSeq" id="WP_313272552.1">
    <property type="nucleotide sequence ID" value="NZ_JASXSX010000001.1"/>
</dbReference>